<proteinExistence type="predicted"/>
<keyword evidence="2" id="KW-1185">Reference proteome</keyword>
<evidence type="ECO:0000313" key="1">
    <source>
        <dbReference type="EMBL" id="RKE49530.1"/>
    </source>
</evidence>
<protein>
    <submittedName>
        <fullName evidence="1">Uncharacterized protein</fullName>
    </submittedName>
</protein>
<dbReference type="RefSeq" id="WP_120260363.1">
    <property type="nucleotide sequence ID" value="NZ_RAPY01000003.1"/>
</dbReference>
<gene>
    <name evidence="1" type="ORF">DFQ12_3649</name>
</gene>
<name>A0A420AYS0_SPHD1</name>
<dbReference type="EMBL" id="RAPY01000003">
    <property type="protein sequence ID" value="RKE49530.1"/>
    <property type="molecule type" value="Genomic_DNA"/>
</dbReference>
<dbReference type="Proteomes" id="UP000286246">
    <property type="component" value="Unassembled WGS sequence"/>
</dbReference>
<comment type="caution">
    <text evidence="1">The sequence shown here is derived from an EMBL/GenBank/DDBJ whole genome shotgun (WGS) entry which is preliminary data.</text>
</comment>
<dbReference type="OrthoDB" id="708634at2"/>
<reference evidence="1 2" key="1">
    <citation type="submission" date="2018-09" db="EMBL/GenBank/DDBJ databases">
        <title>Genomic Encyclopedia of Type Strains, Phase III (KMG-III): the genomes of soil and plant-associated and newly described type strains.</title>
        <authorList>
            <person name="Whitman W."/>
        </authorList>
    </citation>
    <scope>NUCLEOTIDE SEQUENCE [LARGE SCALE GENOMIC DNA]</scope>
    <source>
        <strain evidence="1 2">CECT 7938</strain>
    </source>
</reference>
<evidence type="ECO:0000313" key="2">
    <source>
        <dbReference type="Proteomes" id="UP000286246"/>
    </source>
</evidence>
<organism evidence="1 2">
    <name type="scientific">Sphingobacterium detergens</name>
    <dbReference type="NCBI Taxonomy" id="1145106"/>
    <lineage>
        <taxon>Bacteria</taxon>
        <taxon>Pseudomonadati</taxon>
        <taxon>Bacteroidota</taxon>
        <taxon>Sphingobacteriia</taxon>
        <taxon>Sphingobacteriales</taxon>
        <taxon>Sphingobacteriaceae</taxon>
        <taxon>Sphingobacterium</taxon>
    </lineage>
</organism>
<sequence length="122" mass="13846">MSTSTHQSYSIRQVDLSDLSLLKKVQSEVSNKNLLHMPFLLLAQNEEIAAVSSATVSENNSLTVEISYQTEVSEDLSTVFKRKAQAYYEQQLLNMFGDEEALKRGIRHFHNWVNPKGNSKLV</sequence>
<dbReference type="AlphaFoldDB" id="A0A420AYS0"/>
<accession>A0A420AYS0</accession>